<accession>A0A9P6HQ23</accession>
<dbReference type="PANTHER" id="PTHR28066">
    <property type="entry name" value="37S RIBOSOMAL PROTEIN MRP10, MITOCHONDRIAL"/>
    <property type="match status" value="1"/>
</dbReference>
<name>A0A9P6HQ23_9AGAM</name>
<dbReference type="EMBL" id="WIUZ02000001">
    <property type="protein sequence ID" value="KAF9792350.1"/>
    <property type="molecule type" value="Genomic_DNA"/>
</dbReference>
<dbReference type="GO" id="GO:0032543">
    <property type="term" value="P:mitochondrial translation"/>
    <property type="evidence" value="ECO:0007669"/>
    <property type="project" value="InterPro"/>
</dbReference>
<dbReference type="GO" id="GO:0005763">
    <property type="term" value="C:mitochondrial small ribosomal subunit"/>
    <property type="evidence" value="ECO:0007669"/>
    <property type="project" value="TreeGrafter"/>
</dbReference>
<gene>
    <name evidence="1" type="ORF">BJ322DRAFT_38287</name>
</gene>
<dbReference type="InterPro" id="IPR017264">
    <property type="entry name" value="Ribosomal_mS37_fun"/>
</dbReference>
<reference evidence="1" key="1">
    <citation type="journal article" date="2020" name="Nat. Commun.">
        <title>Large-scale genome sequencing of mycorrhizal fungi provides insights into the early evolution of symbiotic traits.</title>
        <authorList>
            <person name="Miyauchi S."/>
            <person name="Kiss E."/>
            <person name="Kuo A."/>
            <person name="Drula E."/>
            <person name="Kohler A."/>
            <person name="Sanchez-Garcia M."/>
            <person name="Morin E."/>
            <person name="Andreopoulos B."/>
            <person name="Barry K.W."/>
            <person name="Bonito G."/>
            <person name="Buee M."/>
            <person name="Carver A."/>
            <person name="Chen C."/>
            <person name="Cichocki N."/>
            <person name="Clum A."/>
            <person name="Culley D."/>
            <person name="Crous P.W."/>
            <person name="Fauchery L."/>
            <person name="Girlanda M."/>
            <person name="Hayes R.D."/>
            <person name="Keri Z."/>
            <person name="LaButti K."/>
            <person name="Lipzen A."/>
            <person name="Lombard V."/>
            <person name="Magnuson J."/>
            <person name="Maillard F."/>
            <person name="Murat C."/>
            <person name="Nolan M."/>
            <person name="Ohm R.A."/>
            <person name="Pangilinan J."/>
            <person name="Pereira M.F."/>
            <person name="Perotto S."/>
            <person name="Peter M."/>
            <person name="Pfister S."/>
            <person name="Riley R."/>
            <person name="Sitrit Y."/>
            <person name="Stielow J.B."/>
            <person name="Szollosi G."/>
            <person name="Zifcakova L."/>
            <person name="Stursova M."/>
            <person name="Spatafora J.W."/>
            <person name="Tedersoo L."/>
            <person name="Vaario L.M."/>
            <person name="Yamada A."/>
            <person name="Yan M."/>
            <person name="Wang P."/>
            <person name="Xu J."/>
            <person name="Bruns T."/>
            <person name="Baldrian P."/>
            <person name="Vilgalys R."/>
            <person name="Dunand C."/>
            <person name="Henrissat B."/>
            <person name="Grigoriev I.V."/>
            <person name="Hibbett D."/>
            <person name="Nagy L.G."/>
            <person name="Martin F.M."/>
        </authorList>
    </citation>
    <scope>NUCLEOTIDE SEQUENCE</scope>
    <source>
        <strain evidence="1">UH-Tt-Lm1</strain>
    </source>
</reference>
<dbReference type="Proteomes" id="UP000736335">
    <property type="component" value="Unassembled WGS sequence"/>
</dbReference>
<keyword evidence="2" id="KW-1185">Reference proteome</keyword>
<evidence type="ECO:0000313" key="2">
    <source>
        <dbReference type="Proteomes" id="UP000736335"/>
    </source>
</evidence>
<protein>
    <recommendedName>
        <fullName evidence="3">CHCH domain-containing protein</fullName>
    </recommendedName>
</protein>
<evidence type="ECO:0008006" key="3">
    <source>
        <dbReference type="Google" id="ProtNLM"/>
    </source>
</evidence>
<dbReference type="GO" id="GO:0003735">
    <property type="term" value="F:structural constituent of ribosome"/>
    <property type="evidence" value="ECO:0007669"/>
    <property type="project" value="InterPro"/>
</dbReference>
<dbReference type="AlphaFoldDB" id="A0A9P6HQ23"/>
<organism evidence="1 2">
    <name type="scientific">Thelephora terrestris</name>
    <dbReference type="NCBI Taxonomy" id="56493"/>
    <lineage>
        <taxon>Eukaryota</taxon>
        <taxon>Fungi</taxon>
        <taxon>Dikarya</taxon>
        <taxon>Basidiomycota</taxon>
        <taxon>Agaricomycotina</taxon>
        <taxon>Agaricomycetes</taxon>
        <taxon>Thelephorales</taxon>
        <taxon>Thelephoraceae</taxon>
        <taxon>Thelephora</taxon>
    </lineage>
</organism>
<reference evidence="1" key="2">
    <citation type="submission" date="2020-11" db="EMBL/GenBank/DDBJ databases">
        <authorList>
            <consortium name="DOE Joint Genome Institute"/>
            <person name="Kuo A."/>
            <person name="Miyauchi S."/>
            <person name="Kiss E."/>
            <person name="Drula E."/>
            <person name="Kohler A."/>
            <person name="Sanchez-Garcia M."/>
            <person name="Andreopoulos B."/>
            <person name="Barry K.W."/>
            <person name="Bonito G."/>
            <person name="Buee M."/>
            <person name="Carver A."/>
            <person name="Chen C."/>
            <person name="Cichocki N."/>
            <person name="Clum A."/>
            <person name="Culley D."/>
            <person name="Crous P.W."/>
            <person name="Fauchery L."/>
            <person name="Girlanda M."/>
            <person name="Hayes R."/>
            <person name="Keri Z."/>
            <person name="Labutti K."/>
            <person name="Lipzen A."/>
            <person name="Lombard V."/>
            <person name="Magnuson J."/>
            <person name="Maillard F."/>
            <person name="Morin E."/>
            <person name="Murat C."/>
            <person name="Nolan M."/>
            <person name="Ohm R."/>
            <person name="Pangilinan J."/>
            <person name="Pereira M."/>
            <person name="Perotto S."/>
            <person name="Peter M."/>
            <person name="Riley R."/>
            <person name="Sitrit Y."/>
            <person name="Stielow B."/>
            <person name="Szollosi G."/>
            <person name="Zifcakova L."/>
            <person name="Stursova M."/>
            <person name="Spatafora J.W."/>
            <person name="Tedersoo L."/>
            <person name="Vaario L.-M."/>
            <person name="Yamada A."/>
            <person name="Yan M."/>
            <person name="Wang P."/>
            <person name="Xu J."/>
            <person name="Bruns T."/>
            <person name="Baldrian P."/>
            <person name="Vilgalys R."/>
            <person name="Henrissat B."/>
            <person name="Grigoriev I.V."/>
            <person name="Hibbett D."/>
            <person name="Nagy L.G."/>
            <person name="Martin F.M."/>
        </authorList>
    </citation>
    <scope>NUCLEOTIDE SEQUENCE</scope>
    <source>
        <strain evidence="1">UH-Tt-Lm1</strain>
    </source>
</reference>
<evidence type="ECO:0000313" key="1">
    <source>
        <dbReference type="EMBL" id="KAF9792350.1"/>
    </source>
</evidence>
<proteinExistence type="predicted"/>
<dbReference type="OrthoDB" id="2210at2759"/>
<dbReference type="PANTHER" id="PTHR28066:SF1">
    <property type="entry name" value="SMALL RIBOSOMAL SUBUNIT PROTEIN MS37"/>
    <property type="match status" value="1"/>
</dbReference>
<sequence>MHIQKLKVRPKKTAAVSLCTPELATMLGCWAAKNDLTTTGACAETAKALYDCMRTTPMGGKQHRPTINYHLARLNKVLK</sequence>
<comment type="caution">
    <text evidence="1">The sequence shown here is derived from an EMBL/GenBank/DDBJ whole genome shotgun (WGS) entry which is preliminary data.</text>
</comment>